<feature type="region of interest" description="Disordered" evidence="1">
    <location>
        <begin position="69"/>
        <end position="106"/>
    </location>
</feature>
<evidence type="ECO:0000313" key="2">
    <source>
        <dbReference type="EMBL" id="MEA5445727.1"/>
    </source>
</evidence>
<organism evidence="2 3">
    <name type="scientific">Natronospira elongata</name>
    <dbReference type="NCBI Taxonomy" id="3110268"/>
    <lineage>
        <taxon>Bacteria</taxon>
        <taxon>Pseudomonadati</taxon>
        <taxon>Pseudomonadota</taxon>
        <taxon>Gammaproteobacteria</taxon>
        <taxon>Natronospirales</taxon>
        <taxon>Natronospiraceae</taxon>
        <taxon>Natronospira</taxon>
    </lineage>
</organism>
<reference evidence="2 3" key="1">
    <citation type="submission" date="2023-12" db="EMBL/GenBank/DDBJ databases">
        <title>Whole-genome sequencing of halo(alkali)philic microorganisms from hypersaline lakes.</title>
        <authorList>
            <person name="Sorokin D.Y."/>
            <person name="Merkel A.Y."/>
            <person name="Messina E."/>
            <person name="Yakimov M."/>
        </authorList>
    </citation>
    <scope>NUCLEOTIDE SEQUENCE [LARGE SCALE GENOMIC DNA]</scope>
    <source>
        <strain evidence="2 3">AB-CW1</strain>
    </source>
</reference>
<protein>
    <recommendedName>
        <fullName evidence="4">Transglutaminase domain-containing protein</fullName>
    </recommendedName>
</protein>
<dbReference type="AlphaFoldDB" id="A0AAP6JFM1"/>
<dbReference type="Proteomes" id="UP001302316">
    <property type="component" value="Unassembled WGS sequence"/>
</dbReference>
<dbReference type="RefSeq" id="WP_346051453.1">
    <property type="nucleotide sequence ID" value="NZ_JAYGII010000014.1"/>
</dbReference>
<feature type="compositionally biased region" description="Basic and acidic residues" evidence="1">
    <location>
        <begin position="71"/>
        <end position="99"/>
    </location>
</feature>
<dbReference type="EMBL" id="JAYGII010000014">
    <property type="protein sequence ID" value="MEA5445727.1"/>
    <property type="molecule type" value="Genomic_DNA"/>
</dbReference>
<keyword evidence="3" id="KW-1185">Reference proteome</keyword>
<comment type="caution">
    <text evidence="2">The sequence shown here is derived from an EMBL/GenBank/DDBJ whole genome shotgun (WGS) entry which is preliminary data.</text>
</comment>
<name>A0AAP6JFM1_9GAMM</name>
<proteinExistence type="predicted"/>
<evidence type="ECO:0000313" key="3">
    <source>
        <dbReference type="Proteomes" id="UP001302316"/>
    </source>
</evidence>
<dbReference type="Gene3D" id="3.10.620.30">
    <property type="match status" value="1"/>
</dbReference>
<gene>
    <name evidence="2" type="ORF">VCB98_07840</name>
</gene>
<evidence type="ECO:0008006" key="4">
    <source>
        <dbReference type="Google" id="ProtNLM"/>
    </source>
</evidence>
<sequence length="493" mass="56437">MFIVVPSNLRRGGLVLVVALILASFLTVALAQSDFERWRQQQESSYQEFRDARDRAFMDYLEQQWAAFESRPARQEHEAPKIDEPPTVSEKPEPPRERPAPPPIEITIPEPEEEAVVEVEPEPETPAGESLRLAFYLAEVGLRKDPDTPTFRLNSVDEEGISAFWAHMSQSDYQIFLDAAEAANRELGLNDWGLARLHYKAGRALFNDDVNMGRLFAWYMLSKSGFDARVGHDGRRVHLMLPVRQRLYATNYFTLDGQEYYVVNPAGLPYQVDRLYTYEGSYPDADSRLGMEVESPWGLPRKEIRRDLGFRYAGEEYDVPVLVNRSIIEFYRDYPQTELEVYFNAPVYDRTAKSLISGLAPLLDERDPVDQVNLLLRFVQTAFDYKIDPENFGREKPLFPEETIYYDYSDCEDRAILFAWLVRELTDLEVVGLRYPGHIAAAVAFPEEIGGDSVRFNGTIYAVTDPTYIHADAGMEMPQFADVTPEVIELAAH</sequence>
<evidence type="ECO:0000256" key="1">
    <source>
        <dbReference type="SAM" id="MobiDB-lite"/>
    </source>
</evidence>
<accession>A0AAP6JFM1</accession>